<dbReference type="PANTHER" id="PTHR31672:SF13">
    <property type="entry name" value="F-BOX PROTEIN CPR30-LIKE"/>
    <property type="match status" value="1"/>
</dbReference>
<accession>A0ABU6TF11</accession>
<keyword evidence="3" id="KW-1185">Reference proteome</keyword>
<feature type="domain" description="F-box associated beta-propeller type 1" evidence="1">
    <location>
        <begin position="109"/>
        <end position="324"/>
    </location>
</feature>
<dbReference type="PANTHER" id="PTHR31672">
    <property type="entry name" value="BNACNNG10540D PROTEIN"/>
    <property type="match status" value="1"/>
</dbReference>
<dbReference type="Proteomes" id="UP001341840">
    <property type="component" value="Unassembled WGS sequence"/>
</dbReference>
<dbReference type="Pfam" id="PF07734">
    <property type="entry name" value="FBA_1"/>
    <property type="match status" value="1"/>
</dbReference>
<evidence type="ECO:0000313" key="3">
    <source>
        <dbReference type="Proteomes" id="UP001341840"/>
    </source>
</evidence>
<proteinExistence type="predicted"/>
<dbReference type="InterPro" id="IPR006527">
    <property type="entry name" value="F-box-assoc_dom_typ1"/>
</dbReference>
<comment type="caution">
    <text evidence="2">The sequence shown here is derived from an EMBL/GenBank/DDBJ whole genome shotgun (WGS) entry which is preliminary data.</text>
</comment>
<dbReference type="InterPro" id="IPR050796">
    <property type="entry name" value="SCF_F-box_component"/>
</dbReference>
<sequence length="382" mass="43405">MSDPPPRNFDLPHIEDDLLWKILVKAEPKVAARCQLLSTAWNFKLQSSLFLMENFHANRNRTRSLIIGMGHPPTDNVSHYFVRYDVDRNEQLTIVVPISIWRYQNHSVVGSDHGVICIRSSAGGGRSRIFLWNPLTSKDQLLPDDPHGHCSFSTSVYGFGYLVDSKEHKIVHIFKCDHTDKNFRWSLYDSFGKGWNNKGVINSAIEKLDPKSVVLNGCVHWLGWVGVLQLEPSHIGIFDMQKMKWFEAEIPEGVKKTYHTLVAYNNGVGFVSYQNCGLRRNIHIWQLVQQGGVGINWVKMINVGTLAIPLSPTVFIDNDIISVLECRGGFAAANDANTIDLLITILKRNAISVRQLLHNSWQEELCLKTKTMHSESLYDPRT</sequence>
<evidence type="ECO:0000259" key="1">
    <source>
        <dbReference type="Pfam" id="PF07734"/>
    </source>
</evidence>
<evidence type="ECO:0000313" key="2">
    <source>
        <dbReference type="EMBL" id="MED6146563.1"/>
    </source>
</evidence>
<dbReference type="SUPFAM" id="SSF50965">
    <property type="entry name" value="Galactose oxidase, central domain"/>
    <property type="match status" value="1"/>
</dbReference>
<gene>
    <name evidence="2" type="ORF">PIB30_035565</name>
</gene>
<name>A0ABU6TF11_9FABA</name>
<organism evidence="2 3">
    <name type="scientific">Stylosanthes scabra</name>
    <dbReference type="NCBI Taxonomy" id="79078"/>
    <lineage>
        <taxon>Eukaryota</taxon>
        <taxon>Viridiplantae</taxon>
        <taxon>Streptophyta</taxon>
        <taxon>Embryophyta</taxon>
        <taxon>Tracheophyta</taxon>
        <taxon>Spermatophyta</taxon>
        <taxon>Magnoliopsida</taxon>
        <taxon>eudicotyledons</taxon>
        <taxon>Gunneridae</taxon>
        <taxon>Pentapetalae</taxon>
        <taxon>rosids</taxon>
        <taxon>fabids</taxon>
        <taxon>Fabales</taxon>
        <taxon>Fabaceae</taxon>
        <taxon>Papilionoideae</taxon>
        <taxon>50 kb inversion clade</taxon>
        <taxon>dalbergioids sensu lato</taxon>
        <taxon>Dalbergieae</taxon>
        <taxon>Pterocarpus clade</taxon>
        <taxon>Stylosanthes</taxon>
    </lineage>
</organism>
<reference evidence="2 3" key="1">
    <citation type="journal article" date="2023" name="Plants (Basel)">
        <title>Bridging the Gap: Combining Genomics and Transcriptomics Approaches to Understand Stylosanthes scabra, an Orphan Legume from the Brazilian Caatinga.</title>
        <authorList>
            <person name="Ferreira-Neto J.R.C."/>
            <person name="da Silva M.D."/>
            <person name="Binneck E."/>
            <person name="de Melo N.F."/>
            <person name="da Silva R.H."/>
            <person name="de Melo A.L.T.M."/>
            <person name="Pandolfi V."/>
            <person name="Bustamante F.O."/>
            <person name="Brasileiro-Vidal A.C."/>
            <person name="Benko-Iseppon A.M."/>
        </authorList>
    </citation>
    <scope>NUCLEOTIDE SEQUENCE [LARGE SCALE GENOMIC DNA]</scope>
    <source>
        <tissue evidence="2">Leaves</tissue>
    </source>
</reference>
<dbReference type="NCBIfam" id="TIGR01640">
    <property type="entry name" value="F_box_assoc_1"/>
    <property type="match status" value="1"/>
</dbReference>
<dbReference type="EMBL" id="JASCZI010090791">
    <property type="protein sequence ID" value="MED6146563.1"/>
    <property type="molecule type" value="Genomic_DNA"/>
</dbReference>
<dbReference type="InterPro" id="IPR017451">
    <property type="entry name" value="F-box-assoc_interact_dom"/>
</dbReference>
<protein>
    <recommendedName>
        <fullName evidence="1">F-box associated beta-propeller type 1 domain-containing protein</fullName>
    </recommendedName>
</protein>
<dbReference type="InterPro" id="IPR011043">
    <property type="entry name" value="Gal_Oxase/kelch_b-propeller"/>
</dbReference>